<feature type="chain" id="PRO_5038198362" description="S-adenosylmethionine decarboxylase alpha chain" evidence="10">
    <location>
        <begin position="80"/>
        <end position="133"/>
    </location>
</feature>
<evidence type="ECO:0000313" key="13">
    <source>
        <dbReference type="Proteomes" id="UP000693972"/>
    </source>
</evidence>
<dbReference type="Gene3D" id="3.30.160.750">
    <property type="match status" value="1"/>
</dbReference>
<proteinExistence type="inferred from homology"/>
<dbReference type="Proteomes" id="UP000693972">
    <property type="component" value="Unassembled WGS sequence"/>
</dbReference>
<evidence type="ECO:0000256" key="1">
    <source>
        <dbReference type="ARBA" id="ARBA00022691"/>
    </source>
</evidence>
<sequence length="133" mass="14656">MAITPNTNPNTTHLTHKGEQTYAGTHLIIDLHNARHLDDQLLIEQALRDATEATGATLLHIHSHRFSPQGVTAMAILAESHISCHTWPEINYAAFDIFMCGDTDPHAALPVLKAAFETEDIQVTELHRGHLPA</sequence>
<comment type="function">
    <text evidence="10">Catalyzes the decarboxylation of S-adenosylmethionine to S-adenosylmethioninamine (dcAdoMet), the propylamine donor required for the synthesis of the polyamines spermine and spermidine from the diamine putrescine.</text>
</comment>
<keyword evidence="3 10" id="KW-0068">Autocatalytic cleavage</keyword>
<dbReference type="InterPro" id="IPR016067">
    <property type="entry name" value="S-AdoMet_deCO2ase_core"/>
</dbReference>
<dbReference type="PANTHER" id="PTHR33866">
    <property type="entry name" value="S-ADENOSYLMETHIONINE DECARBOXYLASE PROENZYME"/>
    <property type="match status" value="1"/>
</dbReference>
<feature type="site" description="Cleavage (non-hydrolytic); by autolysis" evidence="10">
    <location>
        <begin position="79"/>
        <end position="80"/>
    </location>
</feature>
<dbReference type="HAMAP" id="MF_00464">
    <property type="entry name" value="AdoMetDC_1"/>
    <property type="match status" value="1"/>
</dbReference>
<accession>A0A975TYJ3</accession>
<gene>
    <name evidence="12" type="primary">speD</name>
    <name evidence="10" type="synonym">speH</name>
    <name evidence="11" type="ORF">KUL25_05815</name>
    <name evidence="12" type="ORF">KUL25_05820</name>
</gene>
<dbReference type="NCBIfam" id="TIGR03330">
    <property type="entry name" value="SAM_DCase_Bsu"/>
    <property type="match status" value="1"/>
</dbReference>
<evidence type="ECO:0000256" key="9">
    <source>
        <dbReference type="ARBA" id="ARBA00023317"/>
    </source>
</evidence>
<evidence type="ECO:0000313" key="11">
    <source>
        <dbReference type="EMBL" id="MBY4892278.1"/>
    </source>
</evidence>
<dbReference type="InterPro" id="IPR042286">
    <property type="entry name" value="AdoMetDC_C"/>
</dbReference>
<feature type="chain" id="PRO_5038198363" description="S-adenosylmethionine decarboxylase beta chain" evidence="10">
    <location>
        <begin position="1"/>
        <end position="79"/>
    </location>
</feature>
<keyword evidence="2 10" id="KW-0210">Decarboxylase</keyword>
<keyword evidence="9 10" id="KW-0670">Pyruvate</keyword>
<keyword evidence="6 10" id="KW-0865">Zymogen</keyword>
<dbReference type="EC" id="4.1.1.50" evidence="10"/>
<dbReference type="PANTHER" id="PTHR33866:SF2">
    <property type="entry name" value="S-ADENOSYLMETHIONINE DECARBOXYLASE PROENZYME"/>
    <property type="match status" value="1"/>
</dbReference>
<dbReference type="AlphaFoldDB" id="A0A975TYJ3"/>
<comment type="catalytic activity">
    <reaction evidence="10">
        <text>S-adenosyl-L-methionine + H(+) = S-adenosyl 3-(methylsulfanyl)propylamine + CO2</text>
        <dbReference type="Rhea" id="RHEA:15981"/>
        <dbReference type="ChEBI" id="CHEBI:15378"/>
        <dbReference type="ChEBI" id="CHEBI:16526"/>
        <dbReference type="ChEBI" id="CHEBI:57443"/>
        <dbReference type="ChEBI" id="CHEBI:59789"/>
        <dbReference type="EC" id="4.1.1.50"/>
    </reaction>
</comment>
<dbReference type="RefSeq" id="WP_257892083.1">
    <property type="nucleotide sequence ID" value="NZ_JAIMBW010000001.1"/>
</dbReference>
<feature type="active site" description="Proton donor; for catalytic activity" evidence="10">
    <location>
        <position position="100"/>
    </location>
</feature>
<keyword evidence="8 10" id="KW-0704">Schiff base</keyword>
<feature type="active site" description="Schiff-base intermediate with substrate; via pyruvic acid" evidence="10">
    <location>
        <position position="80"/>
    </location>
</feature>
<organism evidence="12">
    <name type="scientific">Gymnodinialimonas phycosphaerae</name>
    <dbReference type="NCBI Taxonomy" id="2841589"/>
    <lineage>
        <taxon>Bacteria</taxon>
        <taxon>Pseudomonadati</taxon>
        <taxon>Pseudomonadota</taxon>
        <taxon>Alphaproteobacteria</taxon>
        <taxon>Rhodobacterales</taxon>
        <taxon>Paracoccaceae</taxon>
        <taxon>Gymnodinialimonas</taxon>
    </lineage>
</organism>
<dbReference type="Gene3D" id="3.30.360.110">
    <property type="entry name" value="S-adenosylmethionine decarboxylase domain"/>
    <property type="match status" value="1"/>
</dbReference>
<dbReference type="GO" id="GO:0005829">
    <property type="term" value="C:cytosol"/>
    <property type="evidence" value="ECO:0007669"/>
    <property type="project" value="TreeGrafter"/>
</dbReference>
<evidence type="ECO:0000256" key="8">
    <source>
        <dbReference type="ARBA" id="ARBA00023270"/>
    </source>
</evidence>
<evidence type="ECO:0000256" key="5">
    <source>
        <dbReference type="ARBA" id="ARBA00023115"/>
    </source>
</evidence>
<reference evidence="12 13" key="1">
    <citation type="submission" date="2021-07" db="EMBL/GenBank/DDBJ databases">
        <title>Karlodiniumbacter phycospheric gen. nov., sp. nov., a phycosphere bacterium isolated from karlodinium veneficum.</title>
        <authorList>
            <person name="Peng Y."/>
            <person name="Jiang L."/>
            <person name="Lee J."/>
        </authorList>
    </citation>
    <scope>NUCLEOTIDE SEQUENCE</scope>
    <source>
        <strain evidence="12 13">N5</strain>
    </source>
</reference>
<dbReference type="GO" id="GO:0004014">
    <property type="term" value="F:adenosylmethionine decarboxylase activity"/>
    <property type="evidence" value="ECO:0007669"/>
    <property type="project" value="UniProtKB-UniRule"/>
</dbReference>
<dbReference type="InterPro" id="IPR042284">
    <property type="entry name" value="AdoMetDC_N"/>
</dbReference>
<dbReference type="SUPFAM" id="SSF56276">
    <property type="entry name" value="S-adenosylmethionine decarboxylase"/>
    <property type="match status" value="1"/>
</dbReference>
<dbReference type="GO" id="GO:0008295">
    <property type="term" value="P:spermidine biosynthetic process"/>
    <property type="evidence" value="ECO:0007669"/>
    <property type="project" value="UniProtKB-UniRule"/>
</dbReference>
<comment type="subunit">
    <text evidence="10">Heterotetramer of two alpha and two beta chains arranged as a dimer of alpha/beta heterodimers.</text>
</comment>
<dbReference type="EMBL" id="CP078073">
    <property type="protein sequence ID" value="QXL89029.1"/>
    <property type="molecule type" value="Genomic_DNA"/>
</dbReference>
<keyword evidence="5 10" id="KW-0620">Polyamine biosynthesis</keyword>
<keyword evidence="13" id="KW-1185">Reference proteome</keyword>
<dbReference type="InterPro" id="IPR017716">
    <property type="entry name" value="S-AdoMet_deCOase_pro-enz"/>
</dbReference>
<protein>
    <recommendedName>
        <fullName evidence="10">S-adenosylmethionine decarboxylase proenzyme</fullName>
        <shortName evidence="10">AdoMetDC</shortName>
        <shortName evidence="10">SAMDC</shortName>
        <ecNumber evidence="10">4.1.1.50</ecNumber>
    </recommendedName>
    <component>
        <recommendedName>
            <fullName evidence="10">S-adenosylmethionine decarboxylase beta chain</fullName>
        </recommendedName>
    </component>
    <component>
        <recommendedName>
            <fullName evidence="10">S-adenosylmethionine decarboxylase alpha chain</fullName>
        </recommendedName>
    </component>
</protein>
<evidence type="ECO:0000256" key="4">
    <source>
        <dbReference type="ARBA" id="ARBA00023066"/>
    </source>
</evidence>
<keyword evidence="4 10" id="KW-0745">Spermidine biosynthesis</keyword>
<dbReference type="Pfam" id="PF02675">
    <property type="entry name" value="AdoMet_dc"/>
    <property type="match status" value="1"/>
</dbReference>
<evidence type="ECO:0000313" key="12">
    <source>
        <dbReference type="EMBL" id="QXL89029.1"/>
    </source>
</evidence>
<comment type="similarity">
    <text evidence="10">Belongs to the prokaryotic AdoMetDC family. Type 1 subfamily.</text>
</comment>
<name>A0A975TYJ3_9RHOB</name>
<comment type="cofactor">
    <cofactor evidence="10">
        <name>pyruvate</name>
        <dbReference type="ChEBI" id="CHEBI:15361"/>
    </cofactor>
    <text evidence="10">Binds 1 pyruvoyl group covalently per subunit.</text>
</comment>
<dbReference type="InterPro" id="IPR003826">
    <property type="entry name" value="AdoMetDC_fam_prok"/>
</dbReference>
<keyword evidence="1 10" id="KW-0949">S-adenosyl-L-methionine</keyword>
<evidence type="ECO:0000256" key="2">
    <source>
        <dbReference type="ARBA" id="ARBA00022793"/>
    </source>
</evidence>
<comment type="PTM">
    <text evidence="10">Is synthesized initially as an inactive proenzyme. Formation of the active enzyme involves a self-maturation process in which the active site pyruvoyl group is generated from an internal serine residue via an autocatalytic post-translational modification. Two non-identical subunits are generated from the proenzyme in this reaction, and the pyruvate is formed at the N-terminus of the alpha chain, which is derived from the carboxyl end of the proenzyme. The post-translation cleavage follows an unusual pathway, termed non-hydrolytic serinolysis, in which the side chain hydroxyl group of the serine supplies its oxygen atom to form the C-terminus of the beta chain, while the remainder of the serine residue undergoes an oxidative deamination to produce ammonia and the pyruvoyl group blocking the N-terminus of the alpha chain.</text>
</comment>
<evidence type="ECO:0000256" key="6">
    <source>
        <dbReference type="ARBA" id="ARBA00023145"/>
    </source>
</evidence>
<feature type="modified residue" description="Pyruvic acid (Ser); by autocatalysis" evidence="10">
    <location>
        <position position="80"/>
    </location>
</feature>
<comment type="pathway">
    <text evidence="10">Amine and polyamine biosynthesis; S-adenosylmethioninamine biosynthesis; S-adenosylmethioninamine from S-adenosyl-L-methionine: step 1/1.</text>
</comment>
<feature type="active site" description="Proton acceptor; for processing activity" evidence="10">
    <location>
        <position position="85"/>
    </location>
</feature>
<keyword evidence="7 10" id="KW-0456">Lyase</keyword>
<dbReference type="EMBL" id="JAIMBW010000001">
    <property type="protein sequence ID" value="MBY4892278.1"/>
    <property type="molecule type" value="Genomic_DNA"/>
</dbReference>
<evidence type="ECO:0000256" key="10">
    <source>
        <dbReference type="HAMAP-Rule" id="MF_00464"/>
    </source>
</evidence>
<evidence type="ECO:0000256" key="7">
    <source>
        <dbReference type="ARBA" id="ARBA00023239"/>
    </source>
</evidence>
<evidence type="ECO:0000256" key="3">
    <source>
        <dbReference type="ARBA" id="ARBA00022813"/>
    </source>
</evidence>